<name>A0A7K3QSF9_9ACTN</name>
<dbReference type="CDD" id="cd02234">
    <property type="entry name" value="cupin_BLR7677-like"/>
    <property type="match status" value="1"/>
</dbReference>
<organism evidence="2 3">
    <name type="scientific">Streptomyces bauhiniae</name>
    <dbReference type="NCBI Taxonomy" id="2340725"/>
    <lineage>
        <taxon>Bacteria</taxon>
        <taxon>Bacillati</taxon>
        <taxon>Actinomycetota</taxon>
        <taxon>Actinomycetes</taxon>
        <taxon>Kitasatosporales</taxon>
        <taxon>Streptomycetaceae</taxon>
        <taxon>Streptomyces</taxon>
    </lineage>
</organism>
<dbReference type="InterPro" id="IPR011051">
    <property type="entry name" value="RmlC_Cupin_sf"/>
</dbReference>
<evidence type="ECO:0000259" key="1">
    <source>
        <dbReference type="Pfam" id="PF07883"/>
    </source>
</evidence>
<proteinExistence type="predicted"/>
<dbReference type="PANTHER" id="PTHR38599">
    <property type="entry name" value="CUPIN DOMAIN PROTEIN (AFU_ORTHOLOGUE AFUA_3G13620)"/>
    <property type="match status" value="1"/>
</dbReference>
<dbReference type="Gene3D" id="2.60.120.10">
    <property type="entry name" value="Jelly Rolls"/>
    <property type="match status" value="1"/>
</dbReference>
<evidence type="ECO:0000313" key="3">
    <source>
        <dbReference type="Proteomes" id="UP000470520"/>
    </source>
</evidence>
<evidence type="ECO:0000313" key="2">
    <source>
        <dbReference type="EMBL" id="NEB92847.1"/>
    </source>
</evidence>
<accession>A0A7K3QSF9</accession>
<dbReference type="InterPro" id="IPR014710">
    <property type="entry name" value="RmlC-like_jellyroll"/>
</dbReference>
<dbReference type="InterPro" id="IPR013096">
    <property type="entry name" value="Cupin_2"/>
</dbReference>
<feature type="domain" description="Cupin type-2" evidence="1">
    <location>
        <begin position="34"/>
        <end position="105"/>
    </location>
</feature>
<gene>
    <name evidence="2" type="ORF">G3I21_14295</name>
</gene>
<reference evidence="2 3" key="1">
    <citation type="submission" date="2020-01" db="EMBL/GenBank/DDBJ databases">
        <title>Insect and environment-associated Actinomycetes.</title>
        <authorList>
            <person name="Currrie C."/>
            <person name="Chevrette M."/>
            <person name="Carlson C."/>
            <person name="Stubbendieck R."/>
            <person name="Wendt-Pienkowski E."/>
        </authorList>
    </citation>
    <scope>NUCLEOTIDE SEQUENCE [LARGE SCALE GENOMIC DNA]</scope>
    <source>
        <strain evidence="2 3">SID7754</strain>
    </source>
</reference>
<sequence length="136" mass="14957">MPEPVSEAWKTAVTVLDEATPPAFPEAAHVVTARVEYPPGDSGTPPHRHSGPVFGYILEGEMLYEVEGEPPRVLRAGEAFWEPGGDVIHYQDANHRPDTPLRFLATLVCEPGKPLLELVEEQELAERRHLRATGSA</sequence>
<dbReference type="SUPFAM" id="SSF51182">
    <property type="entry name" value="RmlC-like cupins"/>
    <property type="match status" value="1"/>
</dbReference>
<dbReference type="RefSeq" id="WP_164188711.1">
    <property type="nucleotide sequence ID" value="NZ_JAAGMR010000169.1"/>
</dbReference>
<dbReference type="Pfam" id="PF07883">
    <property type="entry name" value="Cupin_2"/>
    <property type="match status" value="1"/>
</dbReference>
<protein>
    <submittedName>
        <fullName evidence="2">Cupin domain-containing protein</fullName>
    </submittedName>
</protein>
<dbReference type="PANTHER" id="PTHR38599:SF1">
    <property type="entry name" value="CUPIN DOMAIN PROTEIN (AFU_ORTHOLOGUE AFUA_3G13620)"/>
    <property type="match status" value="1"/>
</dbReference>
<dbReference type="Proteomes" id="UP000470520">
    <property type="component" value="Unassembled WGS sequence"/>
</dbReference>
<dbReference type="AlphaFoldDB" id="A0A7K3QSF9"/>
<comment type="caution">
    <text evidence="2">The sequence shown here is derived from an EMBL/GenBank/DDBJ whole genome shotgun (WGS) entry which is preliminary data.</text>
</comment>
<dbReference type="EMBL" id="JAAGMR010000169">
    <property type="protein sequence ID" value="NEB92847.1"/>
    <property type="molecule type" value="Genomic_DNA"/>
</dbReference>